<keyword evidence="1" id="KW-0175">Coiled coil</keyword>
<comment type="caution">
    <text evidence="2">The sequence shown here is derived from an EMBL/GenBank/DDBJ whole genome shotgun (WGS) entry which is preliminary data.</text>
</comment>
<dbReference type="EMBL" id="LGRX02014241">
    <property type="protein sequence ID" value="KAK3264950.1"/>
    <property type="molecule type" value="Genomic_DNA"/>
</dbReference>
<evidence type="ECO:0000313" key="2">
    <source>
        <dbReference type="EMBL" id="KAK3264950.1"/>
    </source>
</evidence>
<feature type="coiled-coil region" evidence="1">
    <location>
        <begin position="133"/>
        <end position="160"/>
    </location>
</feature>
<proteinExistence type="predicted"/>
<keyword evidence="3" id="KW-1185">Reference proteome</keyword>
<sequence>MVKWSSKQEYELVRLVPQRVQTSPRVFRLSGAATVSPFRGLVLSRENRTDRMMDSAADGKLEEESSYRTAAVVDDFDNRNKSHLRRQRVSAWEQGVRMNQYRDALVHPDKRQAQGLNGQAVATLQRDADAMLIAKLKKQVVFLEEELEKWKKLHQNDTNELTIKLEKALVEGAMYKSLADASIKIKERGVEVGTQKEVFVLHKYCETEREEDAPVEITIKCESAAQTDSVSGQTLDLLQAVVEEKPALEGPKKVLQALLGFNRLWPKVLAAWHEVMRKRRWQRILINFFHKKRMLFGGTPIHMVGPITSP</sequence>
<accession>A0AAE0KYB8</accession>
<evidence type="ECO:0000313" key="3">
    <source>
        <dbReference type="Proteomes" id="UP001190700"/>
    </source>
</evidence>
<name>A0AAE0KYB8_9CHLO</name>
<dbReference type="Proteomes" id="UP001190700">
    <property type="component" value="Unassembled WGS sequence"/>
</dbReference>
<evidence type="ECO:0000256" key="1">
    <source>
        <dbReference type="SAM" id="Coils"/>
    </source>
</evidence>
<protein>
    <submittedName>
        <fullName evidence="2">Uncharacterized protein</fullName>
    </submittedName>
</protein>
<reference evidence="2 3" key="1">
    <citation type="journal article" date="2015" name="Genome Biol. Evol.">
        <title>Comparative Genomics of a Bacterivorous Green Alga Reveals Evolutionary Causalities and Consequences of Phago-Mixotrophic Mode of Nutrition.</title>
        <authorList>
            <person name="Burns J.A."/>
            <person name="Paasch A."/>
            <person name="Narechania A."/>
            <person name="Kim E."/>
        </authorList>
    </citation>
    <scope>NUCLEOTIDE SEQUENCE [LARGE SCALE GENOMIC DNA]</scope>
    <source>
        <strain evidence="2 3">PLY_AMNH</strain>
    </source>
</reference>
<dbReference type="AlphaFoldDB" id="A0AAE0KYB8"/>
<gene>
    <name evidence="2" type="ORF">CYMTET_26337</name>
</gene>
<organism evidence="2 3">
    <name type="scientific">Cymbomonas tetramitiformis</name>
    <dbReference type="NCBI Taxonomy" id="36881"/>
    <lineage>
        <taxon>Eukaryota</taxon>
        <taxon>Viridiplantae</taxon>
        <taxon>Chlorophyta</taxon>
        <taxon>Pyramimonadophyceae</taxon>
        <taxon>Pyramimonadales</taxon>
        <taxon>Pyramimonadaceae</taxon>
        <taxon>Cymbomonas</taxon>
    </lineage>
</organism>